<proteinExistence type="predicted"/>
<keyword evidence="2" id="KW-1185">Reference proteome</keyword>
<dbReference type="SUPFAM" id="SSF102588">
    <property type="entry name" value="LmbE-like"/>
    <property type="match status" value="1"/>
</dbReference>
<sequence length="281" mass="30583">MLPAEAALLSVLGAPAGERLRPLPATMVVGAHPDDETVGAGSRLPRLAAARFLCVTDGAPRNGEDASRHGFTPEEYARARRLELQTVLVRCGIAPSRLASLEAPDQQAPLLLAPLARTLADRLAEEGTEVILTHAYEGGHPDHDATAFIVHAAVALLRARRERFPGIVEMASYHRAPDGVRTFGFLPRADGEEDHAVTVALTPEEQRFKADLIASFATQRQTLESFPVDREGFRPAPRYDFRQPPHAGKLHYEHYPWGMSGDHFRALVAEAMSELGLAGLL</sequence>
<name>A0A923SCF4_9BURK</name>
<dbReference type="PANTHER" id="PTHR12993:SF11">
    <property type="entry name" value="N-ACETYLGLUCOSAMINYL-PHOSPHATIDYLINOSITOL DE-N-ACETYLASE"/>
    <property type="match status" value="1"/>
</dbReference>
<dbReference type="PANTHER" id="PTHR12993">
    <property type="entry name" value="N-ACETYLGLUCOSAMINYL-PHOSPHATIDYLINOSITOL DE-N-ACETYLASE-RELATED"/>
    <property type="match status" value="1"/>
</dbReference>
<dbReference type="InterPro" id="IPR003737">
    <property type="entry name" value="GlcNAc_PI_deacetylase-related"/>
</dbReference>
<evidence type="ECO:0000313" key="2">
    <source>
        <dbReference type="Proteomes" id="UP000608513"/>
    </source>
</evidence>
<accession>A0A923SCF4</accession>
<protein>
    <submittedName>
        <fullName evidence="1">PIG-L family deacetylase</fullName>
    </submittedName>
</protein>
<dbReference type="Pfam" id="PF02585">
    <property type="entry name" value="PIG-L"/>
    <property type="match status" value="1"/>
</dbReference>
<evidence type="ECO:0000313" key="1">
    <source>
        <dbReference type="EMBL" id="MBC5784839.1"/>
    </source>
</evidence>
<reference evidence="1" key="1">
    <citation type="submission" date="2020-08" db="EMBL/GenBank/DDBJ databases">
        <title>Ramlibacter sp. USB13 16S ribosomal RNA gene genome sequencing and assembly.</title>
        <authorList>
            <person name="Kang M."/>
        </authorList>
    </citation>
    <scope>NUCLEOTIDE SEQUENCE</scope>
    <source>
        <strain evidence="1">USB13</strain>
    </source>
</reference>
<comment type="caution">
    <text evidence="1">The sequence shown here is derived from an EMBL/GenBank/DDBJ whole genome shotgun (WGS) entry which is preliminary data.</text>
</comment>
<dbReference type="EMBL" id="JACORT010000008">
    <property type="protein sequence ID" value="MBC5784839.1"/>
    <property type="molecule type" value="Genomic_DNA"/>
</dbReference>
<dbReference type="RefSeq" id="WP_187077587.1">
    <property type="nucleotide sequence ID" value="NZ_JACORT010000008.1"/>
</dbReference>
<gene>
    <name evidence="1" type="ORF">H8N03_17950</name>
</gene>
<dbReference type="InterPro" id="IPR024078">
    <property type="entry name" value="LmbE-like_dom_sf"/>
</dbReference>
<organism evidence="1 2">
    <name type="scientific">Ramlibacter cellulosilyticus</name>
    <dbReference type="NCBI Taxonomy" id="2764187"/>
    <lineage>
        <taxon>Bacteria</taxon>
        <taxon>Pseudomonadati</taxon>
        <taxon>Pseudomonadota</taxon>
        <taxon>Betaproteobacteria</taxon>
        <taxon>Burkholderiales</taxon>
        <taxon>Comamonadaceae</taxon>
        <taxon>Ramlibacter</taxon>
    </lineage>
</organism>
<dbReference type="Proteomes" id="UP000608513">
    <property type="component" value="Unassembled WGS sequence"/>
</dbReference>
<dbReference type="GO" id="GO:0016811">
    <property type="term" value="F:hydrolase activity, acting on carbon-nitrogen (but not peptide) bonds, in linear amides"/>
    <property type="evidence" value="ECO:0007669"/>
    <property type="project" value="TreeGrafter"/>
</dbReference>
<dbReference type="AlphaFoldDB" id="A0A923SCF4"/>
<dbReference type="Gene3D" id="3.40.50.10320">
    <property type="entry name" value="LmbE-like"/>
    <property type="match status" value="1"/>
</dbReference>